<dbReference type="PROSITE" id="PS00518">
    <property type="entry name" value="ZF_RING_1"/>
    <property type="match status" value="1"/>
</dbReference>
<feature type="coiled-coil region" evidence="5">
    <location>
        <begin position="352"/>
        <end position="442"/>
    </location>
</feature>
<dbReference type="PROSITE" id="PS50089">
    <property type="entry name" value="ZF_RING_2"/>
    <property type="match status" value="1"/>
</dbReference>
<dbReference type="InterPro" id="IPR018957">
    <property type="entry name" value="Znf_C3HC4_RING-type"/>
</dbReference>
<feature type="region of interest" description="Disordered" evidence="6">
    <location>
        <begin position="229"/>
        <end position="250"/>
    </location>
</feature>
<dbReference type="InterPro" id="IPR013083">
    <property type="entry name" value="Znf_RING/FYVE/PHD"/>
</dbReference>
<evidence type="ECO:0000259" key="7">
    <source>
        <dbReference type="PROSITE" id="PS50089"/>
    </source>
</evidence>
<keyword evidence="2 4" id="KW-0863">Zinc-finger</keyword>
<proteinExistence type="predicted"/>
<evidence type="ECO:0000256" key="3">
    <source>
        <dbReference type="ARBA" id="ARBA00022833"/>
    </source>
</evidence>
<keyword evidence="9" id="KW-1185">Reference proteome</keyword>
<dbReference type="InterPro" id="IPR001841">
    <property type="entry name" value="Znf_RING"/>
</dbReference>
<keyword evidence="5" id="KW-0175">Coiled coil</keyword>
<dbReference type="SUPFAM" id="SSF57850">
    <property type="entry name" value="RING/U-box"/>
    <property type="match status" value="1"/>
</dbReference>
<accession>A0A1Y1I8Y2</accession>
<dbReference type="GO" id="GO:0008270">
    <property type="term" value="F:zinc ion binding"/>
    <property type="evidence" value="ECO:0007669"/>
    <property type="project" value="UniProtKB-KW"/>
</dbReference>
<name>A0A1Y1I8Y2_KLENI</name>
<keyword evidence="3" id="KW-0862">Zinc</keyword>
<evidence type="ECO:0000256" key="4">
    <source>
        <dbReference type="PROSITE-ProRule" id="PRU00175"/>
    </source>
</evidence>
<evidence type="ECO:0000313" key="9">
    <source>
        <dbReference type="Proteomes" id="UP000054558"/>
    </source>
</evidence>
<gene>
    <name evidence="8" type="ORF">KFL_002580190</name>
</gene>
<evidence type="ECO:0000313" key="8">
    <source>
        <dbReference type="EMBL" id="GAQ85869.1"/>
    </source>
</evidence>
<dbReference type="Pfam" id="PF00097">
    <property type="entry name" value="zf-C3HC4"/>
    <property type="match status" value="1"/>
</dbReference>
<dbReference type="OrthoDB" id="2163411at2759"/>
<feature type="region of interest" description="Disordered" evidence="6">
    <location>
        <begin position="164"/>
        <end position="191"/>
    </location>
</feature>
<dbReference type="InterPro" id="IPR017907">
    <property type="entry name" value="Znf_RING_CS"/>
</dbReference>
<dbReference type="EMBL" id="DF237207">
    <property type="protein sequence ID" value="GAQ85869.1"/>
    <property type="molecule type" value="Genomic_DNA"/>
</dbReference>
<evidence type="ECO:0000256" key="2">
    <source>
        <dbReference type="ARBA" id="ARBA00022771"/>
    </source>
</evidence>
<feature type="domain" description="RING-type" evidence="7">
    <location>
        <begin position="6"/>
        <end position="43"/>
    </location>
</feature>
<evidence type="ECO:0000256" key="6">
    <source>
        <dbReference type="SAM" id="MobiDB-lite"/>
    </source>
</evidence>
<feature type="coiled-coil region" evidence="5">
    <location>
        <begin position="485"/>
        <end position="512"/>
    </location>
</feature>
<evidence type="ECO:0000256" key="5">
    <source>
        <dbReference type="SAM" id="Coils"/>
    </source>
</evidence>
<keyword evidence="1" id="KW-0479">Metal-binding</keyword>
<protein>
    <recommendedName>
        <fullName evidence="7">RING-type domain-containing protein</fullName>
    </recommendedName>
</protein>
<dbReference type="Gene3D" id="3.30.40.10">
    <property type="entry name" value="Zinc/RING finger domain, C3HC4 (zinc finger)"/>
    <property type="match status" value="1"/>
</dbReference>
<dbReference type="AlphaFoldDB" id="A0A1Y1I8Y2"/>
<evidence type="ECO:0000256" key="1">
    <source>
        <dbReference type="ARBA" id="ARBA00022723"/>
    </source>
</evidence>
<dbReference type="Proteomes" id="UP000054558">
    <property type="component" value="Unassembled WGS sequence"/>
</dbReference>
<sequence length="570" mass="64892">MQGFQCGLCEALMEEPATLGCQHSFCRSCILGRLGVRGQSDCPAEGCGKKYYRHTLNEPSPVQQEIDVLLRRCIQGVSWDCSRRCYKHVQGQCSYVGSKQAVASHQRECPLRPVGLALMEGGEQIAVPYKDLPAVVRERLPERADQRTGDSINAGATFVQNRRVSAGTPARRKMTSGRVPRQVSEASVGNRDAALQQRATREIYPQAPCSGAQVVAKRVQIVDNQGRHLQHEGLARQGEKEKIEKPESDKRELKRLWEREAKSSKRLEVELQQAATQHAAALAKGARVHKQKERAWASEKVELLVRLETQADKLSSVEERFRQGRLESPLANEGRRLEEAVAGWEKKYWDRRNEWKAEKEGLETELADARADAESNRKDAERAQKELERVRRVLQQERRDLERVRRVLERAEKDEERLCGVLKRERRDLERVRGERTELRLKQTETSLGVGQLERDLNDKIALVRERDEKIVQLKAALSNETTLVEQRGEEVAQLKAALRGKERERDSLRGTLGKAKELCERVDMLEAGLERGQCAQGDAWFCVVEEAKGLFSNGPEAGDEDLRRKRRRH</sequence>
<reference evidence="8 9" key="1">
    <citation type="journal article" date="2014" name="Nat. Commun.">
        <title>Klebsormidium flaccidum genome reveals primary factors for plant terrestrial adaptation.</title>
        <authorList>
            <person name="Hori K."/>
            <person name="Maruyama F."/>
            <person name="Fujisawa T."/>
            <person name="Togashi T."/>
            <person name="Yamamoto N."/>
            <person name="Seo M."/>
            <person name="Sato S."/>
            <person name="Yamada T."/>
            <person name="Mori H."/>
            <person name="Tajima N."/>
            <person name="Moriyama T."/>
            <person name="Ikeuchi M."/>
            <person name="Watanabe M."/>
            <person name="Wada H."/>
            <person name="Kobayashi K."/>
            <person name="Saito M."/>
            <person name="Masuda T."/>
            <person name="Sasaki-Sekimoto Y."/>
            <person name="Mashiguchi K."/>
            <person name="Awai K."/>
            <person name="Shimojima M."/>
            <person name="Masuda S."/>
            <person name="Iwai M."/>
            <person name="Nobusawa T."/>
            <person name="Narise T."/>
            <person name="Kondo S."/>
            <person name="Saito H."/>
            <person name="Sato R."/>
            <person name="Murakawa M."/>
            <person name="Ihara Y."/>
            <person name="Oshima-Yamada Y."/>
            <person name="Ohtaka K."/>
            <person name="Satoh M."/>
            <person name="Sonobe K."/>
            <person name="Ishii M."/>
            <person name="Ohtani R."/>
            <person name="Kanamori-Sato M."/>
            <person name="Honoki R."/>
            <person name="Miyazaki D."/>
            <person name="Mochizuki H."/>
            <person name="Umetsu J."/>
            <person name="Higashi K."/>
            <person name="Shibata D."/>
            <person name="Kamiya Y."/>
            <person name="Sato N."/>
            <person name="Nakamura Y."/>
            <person name="Tabata S."/>
            <person name="Ida S."/>
            <person name="Kurokawa K."/>
            <person name="Ohta H."/>
        </authorList>
    </citation>
    <scope>NUCLEOTIDE SEQUENCE [LARGE SCALE GENOMIC DNA]</scope>
    <source>
        <strain evidence="8 9">NIES-2285</strain>
    </source>
</reference>
<organism evidence="8 9">
    <name type="scientific">Klebsormidium nitens</name>
    <name type="common">Green alga</name>
    <name type="synonym">Ulothrix nitens</name>
    <dbReference type="NCBI Taxonomy" id="105231"/>
    <lineage>
        <taxon>Eukaryota</taxon>
        <taxon>Viridiplantae</taxon>
        <taxon>Streptophyta</taxon>
        <taxon>Klebsormidiophyceae</taxon>
        <taxon>Klebsormidiales</taxon>
        <taxon>Klebsormidiaceae</taxon>
        <taxon>Klebsormidium</taxon>
    </lineage>
</organism>